<dbReference type="EMBL" id="BAAARE010000024">
    <property type="protein sequence ID" value="GAA2498273.1"/>
    <property type="molecule type" value="Genomic_DNA"/>
</dbReference>
<name>A0ABN3MCD4_9MICO</name>
<feature type="region of interest" description="Disordered" evidence="1">
    <location>
        <begin position="38"/>
        <end position="100"/>
    </location>
</feature>
<dbReference type="Proteomes" id="UP001500730">
    <property type="component" value="Unassembled WGS sequence"/>
</dbReference>
<feature type="compositionally biased region" description="Polar residues" evidence="1">
    <location>
        <begin position="87"/>
        <end position="100"/>
    </location>
</feature>
<proteinExistence type="predicted"/>
<gene>
    <name evidence="2" type="ORF">GCM10009858_40750</name>
</gene>
<dbReference type="RefSeq" id="WP_344256920.1">
    <property type="nucleotide sequence ID" value="NZ_BAAARE010000024.1"/>
</dbReference>
<organism evidence="2 3">
    <name type="scientific">Terrabacter carboxydivorans</name>
    <dbReference type="NCBI Taxonomy" id="619730"/>
    <lineage>
        <taxon>Bacteria</taxon>
        <taxon>Bacillati</taxon>
        <taxon>Actinomycetota</taxon>
        <taxon>Actinomycetes</taxon>
        <taxon>Micrococcales</taxon>
        <taxon>Intrasporangiaceae</taxon>
        <taxon>Terrabacter</taxon>
    </lineage>
</organism>
<keyword evidence="3" id="KW-1185">Reference proteome</keyword>
<accession>A0ABN3MCD4</accession>
<comment type="caution">
    <text evidence="2">The sequence shown here is derived from an EMBL/GenBank/DDBJ whole genome shotgun (WGS) entry which is preliminary data.</text>
</comment>
<reference evidence="2 3" key="1">
    <citation type="journal article" date="2019" name="Int. J. Syst. Evol. Microbiol.">
        <title>The Global Catalogue of Microorganisms (GCM) 10K type strain sequencing project: providing services to taxonomists for standard genome sequencing and annotation.</title>
        <authorList>
            <consortium name="The Broad Institute Genomics Platform"/>
            <consortium name="The Broad Institute Genome Sequencing Center for Infectious Disease"/>
            <person name="Wu L."/>
            <person name="Ma J."/>
        </authorList>
    </citation>
    <scope>NUCLEOTIDE SEQUENCE [LARGE SCALE GENOMIC DNA]</scope>
    <source>
        <strain evidence="2 3">JCM 16259</strain>
    </source>
</reference>
<evidence type="ECO:0000313" key="2">
    <source>
        <dbReference type="EMBL" id="GAA2498273.1"/>
    </source>
</evidence>
<evidence type="ECO:0000256" key="1">
    <source>
        <dbReference type="SAM" id="MobiDB-lite"/>
    </source>
</evidence>
<sequence>MSTVPRALRRARLWTAGLMTAATVLVGAVGIHLADAQNQTVATQTTSQTSSQTTSQNSSDDSSSSTSSGSSDDSASTSGFSAVAPVSGSNAQAQTNSGGS</sequence>
<evidence type="ECO:0000313" key="3">
    <source>
        <dbReference type="Proteomes" id="UP001500730"/>
    </source>
</evidence>
<protein>
    <submittedName>
        <fullName evidence="2">Uncharacterized protein</fullName>
    </submittedName>
</protein>
<feature type="compositionally biased region" description="Low complexity" evidence="1">
    <location>
        <begin position="38"/>
        <end position="82"/>
    </location>
</feature>